<dbReference type="EMBL" id="JAFMYW010000002">
    <property type="protein sequence ID" value="MBO0948547.1"/>
    <property type="molecule type" value="Genomic_DNA"/>
</dbReference>
<keyword evidence="3" id="KW-1185">Reference proteome</keyword>
<proteinExistence type="predicted"/>
<keyword evidence="1" id="KW-0812">Transmembrane</keyword>
<evidence type="ECO:0000313" key="2">
    <source>
        <dbReference type="EMBL" id="MBO0948547.1"/>
    </source>
</evidence>
<dbReference type="Gene3D" id="3.40.50.1110">
    <property type="entry name" value="SGNH hydrolase"/>
    <property type="match status" value="1"/>
</dbReference>
<reference evidence="2 3" key="1">
    <citation type="submission" date="2021-03" db="EMBL/GenBank/DDBJ databases">
        <title>Fibrella sp. HMF5405 genome sequencing and assembly.</title>
        <authorList>
            <person name="Kang H."/>
            <person name="Kim H."/>
            <person name="Bae S."/>
            <person name="Joh K."/>
        </authorList>
    </citation>
    <scope>NUCLEOTIDE SEQUENCE [LARGE SCALE GENOMIC DNA]</scope>
    <source>
        <strain evidence="2 3">HMF5405</strain>
    </source>
</reference>
<dbReference type="Proteomes" id="UP000664628">
    <property type="component" value="Unassembled WGS sequence"/>
</dbReference>
<evidence type="ECO:0000256" key="1">
    <source>
        <dbReference type="SAM" id="Phobius"/>
    </source>
</evidence>
<dbReference type="CDD" id="cd00229">
    <property type="entry name" value="SGNH_hydrolase"/>
    <property type="match status" value="1"/>
</dbReference>
<dbReference type="SUPFAM" id="SSF52266">
    <property type="entry name" value="SGNH hydrolase"/>
    <property type="match status" value="1"/>
</dbReference>
<organism evidence="2 3">
    <name type="scientific">Fibrella forsythiae</name>
    <dbReference type="NCBI Taxonomy" id="2817061"/>
    <lineage>
        <taxon>Bacteria</taxon>
        <taxon>Pseudomonadati</taxon>
        <taxon>Bacteroidota</taxon>
        <taxon>Cytophagia</taxon>
        <taxon>Cytophagales</taxon>
        <taxon>Spirosomataceae</taxon>
        <taxon>Fibrella</taxon>
    </lineage>
</organism>
<feature type="transmembrane region" description="Helical" evidence="1">
    <location>
        <begin position="16"/>
        <end position="36"/>
    </location>
</feature>
<dbReference type="RefSeq" id="WP_207328510.1">
    <property type="nucleotide sequence ID" value="NZ_JAFMYW010000002.1"/>
</dbReference>
<keyword evidence="2" id="KW-0378">Hydrolase</keyword>
<gene>
    <name evidence="2" type="ORF">J2I46_08155</name>
</gene>
<name>A0ABS3JEX2_9BACT</name>
<sequence length="357" mass="39160">MIWFIDVLAVIMEIRWFYSVLLIMYLAVCGFFVAGLQGCSSTVIPIHPGTVGPSSTTSTVSSTTCSCSSPDVTTVVTPSTRNDSLMVPLPRFSSDNGNLPIGTLIRLLADSIPSQGTLEYSADGGAQWITASQFVLKNGGTYLARIRAGSRVSRSKSATFNLSYSNVVIMGNSIMLLGPDAAVGWPYNHGMAASAPDKDFVHLLTYQLQQRLPSVKVTLSGGYLFESSYWKITLNEYDHSFSEKPDLTVVRIAENVDDNQVSTRNFEVYYRQLLTYIADHSATTHKIVCTTSFWDQPHVDAVIRKVAAEKGYPLACLCDLVNKPEYRASQFSDPGVAAHPNDKGMAEIARLIWEKAQ</sequence>
<keyword evidence="1" id="KW-1133">Transmembrane helix</keyword>
<dbReference type="GO" id="GO:0016787">
    <property type="term" value="F:hydrolase activity"/>
    <property type="evidence" value="ECO:0007669"/>
    <property type="project" value="UniProtKB-KW"/>
</dbReference>
<dbReference type="InterPro" id="IPR036514">
    <property type="entry name" value="SGNH_hydro_sf"/>
</dbReference>
<evidence type="ECO:0000313" key="3">
    <source>
        <dbReference type="Proteomes" id="UP000664628"/>
    </source>
</evidence>
<protein>
    <submittedName>
        <fullName evidence="2">SGNH/GDSL hydrolase family protein</fullName>
    </submittedName>
</protein>
<keyword evidence="1" id="KW-0472">Membrane</keyword>
<accession>A0ABS3JEX2</accession>
<comment type="caution">
    <text evidence="2">The sequence shown here is derived from an EMBL/GenBank/DDBJ whole genome shotgun (WGS) entry which is preliminary data.</text>
</comment>